<evidence type="ECO:0000256" key="8">
    <source>
        <dbReference type="ARBA" id="ARBA00022801"/>
    </source>
</evidence>
<name>A0A291QVV5_9BACT</name>
<dbReference type="KEGG" id="cbae:COR50_13495"/>
<sequence length="284" mass="32149">MIKNFLALFLSVLGIPALKAQEKSLLWEISGKEIQSPSYLYGTIHLVCEQDLNISPGIINAVKSSKVIYLEIDIDDPEMYTKMAPHMMLHGDTTLQMLFGDDYPKVSRFFSENVSINLEQVKKFRPFSIMSLIISKLANCKKTTSYENIFSEMAKQQHKNVEGLETVESQLEMLNSIPDSSYCRQILATIEELPKQKASFSRLLDAYKKQDIDALYQLGMESPDMKGFEDILLTRRNKNWIPVIEEITKSQSAFIAVGAMHLGGPQGVIRLLREAGYTVNPVIM</sequence>
<dbReference type="GO" id="GO:0006508">
    <property type="term" value="P:proteolysis"/>
    <property type="evidence" value="ECO:0007669"/>
    <property type="project" value="UniProtKB-KW"/>
</dbReference>
<dbReference type="Pfam" id="PF01963">
    <property type="entry name" value="TraB_PrgY_gumN"/>
    <property type="match status" value="1"/>
</dbReference>
<dbReference type="InterPro" id="IPR002816">
    <property type="entry name" value="TraB/PrgY/GumN_fam"/>
</dbReference>
<evidence type="ECO:0000256" key="5">
    <source>
        <dbReference type="ARBA" id="ARBA00022692"/>
    </source>
</evidence>
<proteinExistence type="predicted"/>
<keyword evidence="4" id="KW-0645">Protease</keyword>
<dbReference type="AlphaFoldDB" id="A0A291QVV5"/>
<keyword evidence="7" id="KW-0732">Signal</keyword>
<keyword evidence="5" id="KW-0812">Transmembrane</keyword>
<dbReference type="GO" id="GO:0016020">
    <property type="term" value="C:membrane"/>
    <property type="evidence" value="ECO:0007669"/>
    <property type="project" value="UniProtKB-SubCell"/>
</dbReference>
<evidence type="ECO:0000256" key="3">
    <source>
        <dbReference type="ARBA" id="ARBA00004479"/>
    </source>
</evidence>
<dbReference type="GO" id="GO:0030178">
    <property type="term" value="P:negative regulation of Wnt signaling pathway"/>
    <property type="evidence" value="ECO:0007669"/>
    <property type="project" value="InterPro"/>
</dbReference>
<comment type="subcellular location">
    <subcellularLocation>
        <location evidence="3">Membrane</location>
        <topology evidence="3">Single-pass type I membrane protein</topology>
    </subcellularLocation>
</comment>
<keyword evidence="11" id="KW-0472">Membrane</keyword>
<dbReference type="OrthoDB" id="9798714at2"/>
<evidence type="ECO:0000256" key="11">
    <source>
        <dbReference type="ARBA" id="ARBA00023136"/>
    </source>
</evidence>
<dbReference type="EMBL" id="CP023777">
    <property type="protein sequence ID" value="ATL48096.1"/>
    <property type="molecule type" value="Genomic_DNA"/>
</dbReference>
<reference evidence="13 14" key="1">
    <citation type="submission" date="2017-10" db="EMBL/GenBank/DDBJ databases">
        <title>Paenichitinophaga pekingensis gen. nov., sp. nov., isolated from activated sludge.</title>
        <authorList>
            <person name="Jin D."/>
            <person name="Kong X."/>
            <person name="Deng Y."/>
            <person name="Bai Z."/>
        </authorList>
    </citation>
    <scope>NUCLEOTIDE SEQUENCE [LARGE SCALE GENOMIC DNA]</scope>
    <source>
        <strain evidence="13 14">13</strain>
    </source>
</reference>
<evidence type="ECO:0000256" key="4">
    <source>
        <dbReference type="ARBA" id="ARBA00022670"/>
    </source>
</evidence>
<organism evidence="13 14">
    <name type="scientific">Chitinophaga caeni</name>
    <dbReference type="NCBI Taxonomy" id="2029983"/>
    <lineage>
        <taxon>Bacteria</taxon>
        <taxon>Pseudomonadati</taxon>
        <taxon>Bacteroidota</taxon>
        <taxon>Chitinophagia</taxon>
        <taxon>Chitinophagales</taxon>
        <taxon>Chitinophagaceae</taxon>
        <taxon>Chitinophaga</taxon>
    </lineage>
</organism>
<keyword evidence="10" id="KW-0482">Metalloprotease</keyword>
<protein>
    <submittedName>
        <fullName evidence="13">TraB/GumN family protein</fullName>
    </submittedName>
</protein>
<keyword evidence="6" id="KW-0479">Metal-binding</keyword>
<accession>A0A291QVV5</accession>
<dbReference type="Proteomes" id="UP000220133">
    <property type="component" value="Chromosome"/>
</dbReference>
<dbReference type="GO" id="GO:0004222">
    <property type="term" value="F:metalloendopeptidase activity"/>
    <property type="evidence" value="ECO:0007669"/>
    <property type="project" value="TreeGrafter"/>
</dbReference>
<comment type="cofactor">
    <cofactor evidence="2">
        <name>Co(2+)</name>
        <dbReference type="ChEBI" id="CHEBI:48828"/>
    </cofactor>
</comment>
<dbReference type="InterPro" id="IPR040230">
    <property type="entry name" value="TIKI1/2-like"/>
</dbReference>
<dbReference type="GO" id="GO:0046872">
    <property type="term" value="F:metal ion binding"/>
    <property type="evidence" value="ECO:0007669"/>
    <property type="project" value="UniProtKB-KW"/>
</dbReference>
<evidence type="ECO:0000256" key="9">
    <source>
        <dbReference type="ARBA" id="ARBA00022989"/>
    </source>
</evidence>
<evidence type="ECO:0000256" key="12">
    <source>
        <dbReference type="ARBA" id="ARBA00023180"/>
    </source>
</evidence>
<gene>
    <name evidence="13" type="ORF">COR50_13495</name>
</gene>
<keyword evidence="8" id="KW-0378">Hydrolase</keyword>
<evidence type="ECO:0000256" key="6">
    <source>
        <dbReference type="ARBA" id="ARBA00022723"/>
    </source>
</evidence>
<dbReference type="PANTHER" id="PTHR31120:SF6">
    <property type="entry name" value="METALLOPROTEASE TIKI HOMOLOG"/>
    <property type="match status" value="1"/>
</dbReference>
<evidence type="ECO:0000256" key="7">
    <source>
        <dbReference type="ARBA" id="ARBA00022729"/>
    </source>
</evidence>
<keyword evidence="14" id="KW-1185">Reference proteome</keyword>
<keyword evidence="9" id="KW-1133">Transmembrane helix</keyword>
<comment type="cofactor">
    <cofactor evidence="1">
        <name>Mn(2+)</name>
        <dbReference type="ChEBI" id="CHEBI:29035"/>
    </cofactor>
</comment>
<evidence type="ECO:0000313" key="14">
    <source>
        <dbReference type="Proteomes" id="UP000220133"/>
    </source>
</evidence>
<keyword evidence="12" id="KW-0325">Glycoprotein</keyword>
<dbReference type="RefSeq" id="WP_098194473.1">
    <property type="nucleotide sequence ID" value="NZ_CP023777.1"/>
</dbReference>
<evidence type="ECO:0000256" key="1">
    <source>
        <dbReference type="ARBA" id="ARBA00001936"/>
    </source>
</evidence>
<evidence type="ECO:0000256" key="10">
    <source>
        <dbReference type="ARBA" id="ARBA00023049"/>
    </source>
</evidence>
<dbReference type="PANTHER" id="PTHR31120">
    <property type="entry name" value="METALLOPROTEASE TIKI"/>
    <property type="match status" value="1"/>
</dbReference>
<dbReference type="CDD" id="cd14789">
    <property type="entry name" value="Tiki"/>
    <property type="match status" value="1"/>
</dbReference>
<evidence type="ECO:0000313" key="13">
    <source>
        <dbReference type="EMBL" id="ATL48096.1"/>
    </source>
</evidence>
<evidence type="ECO:0000256" key="2">
    <source>
        <dbReference type="ARBA" id="ARBA00001941"/>
    </source>
</evidence>